<evidence type="ECO:0000313" key="9">
    <source>
        <dbReference type="Proteomes" id="UP000717328"/>
    </source>
</evidence>
<dbReference type="PANTHER" id="PTHR47251">
    <property type="entry name" value="FINGER DOMAIN PROTEIN, PUTATIVE (AFU_ORTHOLOGUE AFUA_3G04180)-RELATED"/>
    <property type="match status" value="1"/>
</dbReference>
<dbReference type="PROSITE" id="PS50174">
    <property type="entry name" value="G_PATCH"/>
    <property type="match status" value="1"/>
</dbReference>
<feature type="region of interest" description="Disordered" evidence="5">
    <location>
        <begin position="209"/>
        <end position="429"/>
    </location>
</feature>
<gene>
    <name evidence="8" type="ORF">H0H81_004519</name>
</gene>
<dbReference type="GO" id="GO:0003676">
    <property type="term" value="F:nucleic acid binding"/>
    <property type="evidence" value="ECO:0007669"/>
    <property type="project" value="InterPro"/>
</dbReference>
<dbReference type="Pfam" id="PF12171">
    <property type="entry name" value="zf-C2H2_jaz"/>
    <property type="match status" value="1"/>
</dbReference>
<dbReference type="PROSITE" id="PS00028">
    <property type="entry name" value="ZINC_FINGER_C2H2_1"/>
    <property type="match status" value="1"/>
</dbReference>
<keyword evidence="2 4" id="KW-0863">Zinc-finger</keyword>
<feature type="compositionally biased region" description="Polar residues" evidence="5">
    <location>
        <begin position="336"/>
        <end position="347"/>
    </location>
</feature>
<reference evidence="8" key="2">
    <citation type="submission" date="2021-10" db="EMBL/GenBank/DDBJ databases">
        <title>Phylogenomics reveals ancestral predisposition of the termite-cultivated fungus Termitomyces towards a domesticated lifestyle.</title>
        <authorList>
            <person name="Auxier B."/>
            <person name="Grum-Grzhimaylo A."/>
            <person name="Cardenas M.E."/>
            <person name="Lodge J.D."/>
            <person name="Laessoe T."/>
            <person name="Pedersen O."/>
            <person name="Smith M.E."/>
            <person name="Kuyper T.W."/>
            <person name="Franco-Molano E.A."/>
            <person name="Baroni T.J."/>
            <person name="Aanen D.K."/>
        </authorList>
    </citation>
    <scope>NUCLEOTIDE SEQUENCE</scope>
    <source>
        <strain evidence="8">D49</strain>
    </source>
</reference>
<dbReference type="OrthoDB" id="4822at2759"/>
<evidence type="ECO:0000256" key="1">
    <source>
        <dbReference type="ARBA" id="ARBA00022723"/>
    </source>
</evidence>
<dbReference type="InterPro" id="IPR013087">
    <property type="entry name" value="Znf_C2H2_type"/>
</dbReference>
<evidence type="ECO:0000259" key="7">
    <source>
        <dbReference type="PROSITE" id="PS50174"/>
    </source>
</evidence>
<dbReference type="SUPFAM" id="SSF57667">
    <property type="entry name" value="beta-beta-alpha zinc fingers"/>
    <property type="match status" value="1"/>
</dbReference>
<evidence type="ECO:0000256" key="5">
    <source>
        <dbReference type="SAM" id="MobiDB-lite"/>
    </source>
</evidence>
<keyword evidence="1" id="KW-0479">Metal-binding</keyword>
<dbReference type="SMART" id="SM00443">
    <property type="entry name" value="G_patch"/>
    <property type="match status" value="1"/>
</dbReference>
<feature type="region of interest" description="Disordered" evidence="5">
    <location>
        <begin position="1"/>
        <end position="54"/>
    </location>
</feature>
<dbReference type="InterPro" id="IPR036236">
    <property type="entry name" value="Znf_C2H2_sf"/>
</dbReference>
<reference evidence="8" key="1">
    <citation type="submission" date="2021-02" db="EMBL/GenBank/DDBJ databases">
        <authorList>
            <person name="Nieuwenhuis M."/>
            <person name="Van De Peppel L.J.J."/>
        </authorList>
    </citation>
    <scope>NUCLEOTIDE SEQUENCE</scope>
    <source>
        <strain evidence="8">D49</strain>
    </source>
</reference>
<feature type="compositionally biased region" description="Acidic residues" evidence="5">
    <location>
        <begin position="28"/>
        <end position="37"/>
    </location>
</feature>
<feature type="domain" description="C2H2-type" evidence="6">
    <location>
        <begin position="177"/>
        <end position="206"/>
    </location>
</feature>
<sequence length="429" mass="46882">MSQNTIARWNAIPLSRPEEPTLKHARPEDDDDEDDDNISITSRTPSPPPMDVDGAIHKYDEYVRGAPREVITVETRIKPTNKGFAMLAKLGWTEGQPLGISGEGRVDPIPFQIKRDSTGLGKTSQDVRMIETTVSQRRGLDSERQQKETEDQRRAREELVARKSALENEISTTLKAFYCSLCDKQFKTVAQYDEHTNSYAHHHKARFKDMQANARIKPKDEADKRKEKERKREEKELRKIAAANGIKMPKPVAAPLAPVDAAPSSTVPMDVDTLQSVKKGGWSTLSGAENPPPARSGWASVGPSTTSSREPPPAPGRSSSPHTLKPWSAPAFRTAGWTSLDTGSSQVTPPPPPGNPPPPPTMTTSAVPTPARGGWSSTHNPSGTTQIQPLQPSTAPPPPPPPSVPPSAPEPPQPIRSGWQQFKSAPRRR</sequence>
<feature type="compositionally biased region" description="Basic and acidic residues" evidence="5">
    <location>
        <begin position="138"/>
        <end position="156"/>
    </location>
</feature>
<comment type="caution">
    <text evidence="8">The sequence shown here is derived from an EMBL/GenBank/DDBJ whole genome shotgun (WGS) entry which is preliminary data.</text>
</comment>
<keyword evidence="9" id="KW-1185">Reference proteome</keyword>
<proteinExistence type="predicted"/>
<dbReference type="PANTHER" id="PTHR47251:SF1">
    <property type="entry name" value="FINGER DOMAIN PROTEIN, PUTATIVE (AFU_ORTHOLOGUE AFUA_3G04180)-RELATED"/>
    <property type="match status" value="1"/>
</dbReference>
<evidence type="ECO:0008006" key="10">
    <source>
        <dbReference type="Google" id="ProtNLM"/>
    </source>
</evidence>
<accession>A0A9P7K8Z5</accession>
<feature type="compositionally biased region" description="Pro residues" evidence="5">
    <location>
        <begin position="394"/>
        <end position="414"/>
    </location>
</feature>
<dbReference type="EMBL" id="JABCKI010005725">
    <property type="protein sequence ID" value="KAG5639316.1"/>
    <property type="molecule type" value="Genomic_DNA"/>
</dbReference>
<evidence type="ECO:0000256" key="3">
    <source>
        <dbReference type="ARBA" id="ARBA00022833"/>
    </source>
</evidence>
<dbReference type="InterPro" id="IPR000467">
    <property type="entry name" value="G_patch_dom"/>
</dbReference>
<dbReference type="Pfam" id="PF01585">
    <property type="entry name" value="G-patch"/>
    <property type="match status" value="1"/>
</dbReference>
<feature type="domain" description="G-patch" evidence="7">
    <location>
        <begin position="79"/>
        <end position="125"/>
    </location>
</feature>
<feature type="compositionally biased region" description="Low complexity" evidence="5">
    <location>
        <begin position="249"/>
        <end position="263"/>
    </location>
</feature>
<evidence type="ECO:0000259" key="6">
    <source>
        <dbReference type="PROSITE" id="PS50157"/>
    </source>
</evidence>
<evidence type="ECO:0000313" key="8">
    <source>
        <dbReference type="EMBL" id="KAG5639316.1"/>
    </source>
</evidence>
<dbReference type="GO" id="GO:0008270">
    <property type="term" value="F:zinc ion binding"/>
    <property type="evidence" value="ECO:0007669"/>
    <property type="project" value="UniProtKB-KW"/>
</dbReference>
<feature type="compositionally biased region" description="Polar residues" evidence="5">
    <location>
        <begin position="375"/>
        <end position="387"/>
    </location>
</feature>
<feature type="compositionally biased region" description="Pro residues" evidence="5">
    <location>
        <begin position="348"/>
        <end position="361"/>
    </location>
</feature>
<dbReference type="Proteomes" id="UP000717328">
    <property type="component" value="Unassembled WGS sequence"/>
</dbReference>
<feature type="compositionally biased region" description="Basic and acidic residues" evidence="5">
    <location>
        <begin position="217"/>
        <end position="239"/>
    </location>
</feature>
<feature type="compositionally biased region" description="Basic and acidic residues" evidence="5">
    <location>
        <begin position="16"/>
        <end position="27"/>
    </location>
</feature>
<evidence type="ECO:0000256" key="4">
    <source>
        <dbReference type="PROSITE-ProRule" id="PRU00042"/>
    </source>
</evidence>
<dbReference type="InterPro" id="IPR022755">
    <property type="entry name" value="Znf_C2H2_jaz"/>
</dbReference>
<organism evidence="8 9">
    <name type="scientific">Sphagnurus paluster</name>
    <dbReference type="NCBI Taxonomy" id="117069"/>
    <lineage>
        <taxon>Eukaryota</taxon>
        <taxon>Fungi</taxon>
        <taxon>Dikarya</taxon>
        <taxon>Basidiomycota</taxon>
        <taxon>Agaricomycotina</taxon>
        <taxon>Agaricomycetes</taxon>
        <taxon>Agaricomycetidae</taxon>
        <taxon>Agaricales</taxon>
        <taxon>Tricholomatineae</taxon>
        <taxon>Lyophyllaceae</taxon>
        <taxon>Sphagnurus</taxon>
    </lineage>
</organism>
<protein>
    <recommendedName>
        <fullName evidence="10">G-patch domain-containing protein</fullName>
    </recommendedName>
</protein>
<dbReference type="PROSITE" id="PS50157">
    <property type="entry name" value="ZINC_FINGER_C2H2_2"/>
    <property type="match status" value="1"/>
</dbReference>
<keyword evidence="3" id="KW-0862">Zinc</keyword>
<feature type="region of interest" description="Disordered" evidence="5">
    <location>
        <begin position="135"/>
        <end position="156"/>
    </location>
</feature>
<evidence type="ECO:0000256" key="2">
    <source>
        <dbReference type="ARBA" id="ARBA00022771"/>
    </source>
</evidence>
<dbReference type="AlphaFoldDB" id="A0A9P7K8Z5"/>
<name>A0A9P7K8Z5_9AGAR</name>